<evidence type="ECO:0000256" key="4">
    <source>
        <dbReference type="ARBA" id="ARBA00023136"/>
    </source>
</evidence>
<feature type="region of interest" description="Disordered" evidence="6">
    <location>
        <begin position="548"/>
        <end position="618"/>
    </location>
</feature>
<keyword evidence="2 7" id="KW-0812">Transmembrane</keyword>
<evidence type="ECO:0008006" key="10">
    <source>
        <dbReference type="Google" id="ProtNLM"/>
    </source>
</evidence>
<evidence type="ECO:0000256" key="3">
    <source>
        <dbReference type="ARBA" id="ARBA00022989"/>
    </source>
</evidence>
<evidence type="ECO:0000313" key="8">
    <source>
        <dbReference type="EMBL" id="KAJ3485017.1"/>
    </source>
</evidence>
<evidence type="ECO:0000256" key="2">
    <source>
        <dbReference type="ARBA" id="ARBA00022692"/>
    </source>
</evidence>
<evidence type="ECO:0000256" key="7">
    <source>
        <dbReference type="SAM" id="Phobius"/>
    </source>
</evidence>
<sequence>MPHFPYPQISYWPTLPQDIYKIEFPKINRATLAGITVAIAGNVLISLALNCQKLAHRRLEDEREAERAELDRQAALKHNNHLHDVFTVAEDTIDTGRSSPEPSIEAAIPGIALLETQPLLHSSSSSSTSTYGSNASDVSTIGRGTGRRKRSLIPTFWHRRSAENAGDADPDHVGATHALLPVDVVPVSRPPLKNRRSSSNSSNQQNGGHSGSEGDYLKSKLWWLGFILMNVGEVGNFISYAFAPASVVAPLGTFALIANCFFAPLMLGERFRKLDLFGIFVAIVGAVTVVLSTNPSDVRLNPEGLVEAIKQRTFIIYSIVYAVGVVILSGLSEGSMGKRWVYVDVGLCALFGGFTVLSTKAVSTLLTMEWFEIFTEWITYPVIAVLLGTGVGQIRYLNRALMRFDSKIVVPTQFVFFNLSAIVGSAILYGDFKRASFHQIITFLYGCCATFLGVFIITWSPNTSSEEDSSQDVEEGPGVTSTPASVRLGSLSRHRATLIIPDGVVNAVSTPSLRRKQSDGLSMIGFSPAQRLLVVHTPPRDVFVRPLTQEPEREGPSGSSQSPESVVGRRRTTSISWAEQEPSPRPGQIRRPRGPSIVGKREGSRSRNHAVHGTESPL</sequence>
<feature type="transmembrane region" description="Helical" evidence="7">
    <location>
        <begin position="274"/>
        <end position="294"/>
    </location>
</feature>
<feature type="transmembrane region" description="Helical" evidence="7">
    <location>
        <begin position="377"/>
        <end position="396"/>
    </location>
</feature>
<dbReference type="InterPro" id="IPR008521">
    <property type="entry name" value="Mg_trans_NIPA"/>
</dbReference>
<comment type="caution">
    <text evidence="8">The sequence shown here is derived from an EMBL/GenBank/DDBJ whole genome shotgun (WGS) entry which is preliminary data.</text>
</comment>
<feature type="transmembrane region" description="Helical" evidence="7">
    <location>
        <begin position="248"/>
        <end position="267"/>
    </location>
</feature>
<dbReference type="EMBL" id="JANAWD010000168">
    <property type="protein sequence ID" value="KAJ3485017.1"/>
    <property type="molecule type" value="Genomic_DNA"/>
</dbReference>
<gene>
    <name evidence="8" type="ORF">NLI96_g5248</name>
</gene>
<feature type="region of interest" description="Disordered" evidence="6">
    <location>
        <begin position="187"/>
        <end position="212"/>
    </location>
</feature>
<dbReference type="GO" id="GO:0015095">
    <property type="term" value="F:magnesium ion transmembrane transporter activity"/>
    <property type="evidence" value="ECO:0007669"/>
    <property type="project" value="InterPro"/>
</dbReference>
<feature type="transmembrane region" description="Helical" evidence="7">
    <location>
        <begin position="221"/>
        <end position="242"/>
    </location>
</feature>
<keyword evidence="4 7" id="KW-0472">Membrane</keyword>
<feature type="transmembrane region" description="Helical" evidence="7">
    <location>
        <begin position="340"/>
        <end position="357"/>
    </location>
</feature>
<dbReference type="Proteomes" id="UP001212997">
    <property type="component" value="Unassembled WGS sequence"/>
</dbReference>
<comment type="subcellular location">
    <subcellularLocation>
        <location evidence="1">Membrane</location>
        <topology evidence="1">Multi-pass membrane protein</topology>
    </subcellularLocation>
</comment>
<feature type="compositionally biased region" description="Low complexity" evidence="6">
    <location>
        <begin position="197"/>
        <end position="207"/>
    </location>
</feature>
<dbReference type="InterPro" id="IPR037185">
    <property type="entry name" value="EmrE-like"/>
</dbReference>
<dbReference type="AlphaFoldDB" id="A0AAD5V369"/>
<keyword evidence="9" id="KW-1185">Reference proteome</keyword>
<evidence type="ECO:0000256" key="6">
    <source>
        <dbReference type="SAM" id="MobiDB-lite"/>
    </source>
</evidence>
<keyword evidence="5" id="KW-0175">Coiled coil</keyword>
<feature type="transmembrane region" description="Helical" evidence="7">
    <location>
        <begin position="314"/>
        <end position="331"/>
    </location>
</feature>
<feature type="transmembrane region" description="Helical" evidence="7">
    <location>
        <begin position="408"/>
        <end position="430"/>
    </location>
</feature>
<dbReference type="SUPFAM" id="SSF103481">
    <property type="entry name" value="Multidrug resistance efflux transporter EmrE"/>
    <property type="match status" value="1"/>
</dbReference>
<dbReference type="Pfam" id="PF05653">
    <property type="entry name" value="Mg_trans_NIPA"/>
    <property type="match status" value="1"/>
</dbReference>
<name>A0AAD5V369_9APHY</name>
<feature type="transmembrane region" description="Helical" evidence="7">
    <location>
        <begin position="436"/>
        <end position="459"/>
    </location>
</feature>
<dbReference type="GO" id="GO:0016020">
    <property type="term" value="C:membrane"/>
    <property type="evidence" value="ECO:0007669"/>
    <property type="project" value="UniProtKB-SubCell"/>
</dbReference>
<keyword evidence="3 7" id="KW-1133">Transmembrane helix</keyword>
<protein>
    <recommendedName>
        <fullName evidence="10">DUF803-domain-containing protein</fullName>
    </recommendedName>
</protein>
<feature type="compositionally biased region" description="Acidic residues" evidence="6">
    <location>
        <begin position="466"/>
        <end position="475"/>
    </location>
</feature>
<dbReference type="PANTHER" id="PTHR12570:SF65">
    <property type="entry name" value="MAGNESIUM TRANSPORTER NIPA9-RELATED"/>
    <property type="match status" value="1"/>
</dbReference>
<evidence type="ECO:0000256" key="1">
    <source>
        <dbReference type="ARBA" id="ARBA00004141"/>
    </source>
</evidence>
<evidence type="ECO:0000313" key="9">
    <source>
        <dbReference type="Proteomes" id="UP001212997"/>
    </source>
</evidence>
<reference evidence="8" key="1">
    <citation type="submission" date="2022-07" db="EMBL/GenBank/DDBJ databases">
        <title>Genome Sequence of Physisporinus lineatus.</title>
        <authorList>
            <person name="Buettner E."/>
        </authorList>
    </citation>
    <scope>NUCLEOTIDE SEQUENCE</scope>
    <source>
        <strain evidence="8">VT162</strain>
    </source>
</reference>
<proteinExistence type="predicted"/>
<feature type="transmembrane region" description="Helical" evidence="7">
    <location>
        <begin position="30"/>
        <end position="49"/>
    </location>
</feature>
<dbReference type="PANTHER" id="PTHR12570">
    <property type="match status" value="1"/>
</dbReference>
<feature type="region of interest" description="Disordered" evidence="6">
    <location>
        <begin position="466"/>
        <end position="486"/>
    </location>
</feature>
<accession>A0AAD5V369</accession>
<feature type="coiled-coil region" evidence="5">
    <location>
        <begin position="49"/>
        <end position="76"/>
    </location>
</feature>
<feature type="compositionally biased region" description="Low complexity" evidence="6">
    <location>
        <begin position="556"/>
        <end position="566"/>
    </location>
</feature>
<organism evidence="8 9">
    <name type="scientific">Meripilus lineatus</name>
    <dbReference type="NCBI Taxonomy" id="2056292"/>
    <lineage>
        <taxon>Eukaryota</taxon>
        <taxon>Fungi</taxon>
        <taxon>Dikarya</taxon>
        <taxon>Basidiomycota</taxon>
        <taxon>Agaricomycotina</taxon>
        <taxon>Agaricomycetes</taxon>
        <taxon>Polyporales</taxon>
        <taxon>Meripilaceae</taxon>
        <taxon>Meripilus</taxon>
    </lineage>
</organism>
<feature type="region of interest" description="Disordered" evidence="6">
    <location>
        <begin position="121"/>
        <end position="145"/>
    </location>
</feature>
<evidence type="ECO:0000256" key="5">
    <source>
        <dbReference type="SAM" id="Coils"/>
    </source>
</evidence>